<reference evidence="2" key="1">
    <citation type="journal article" date="2009" name="Nature">
        <title>Genome sequence and analysis of the Irish potato famine pathogen Phytophthora infestans.</title>
        <authorList>
            <consortium name="The Broad Institute Genome Sequencing Platform"/>
            <person name="Haas B.J."/>
            <person name="Kamoun S."/>
            <person name="Zody M.C."/>
            <person name="Jiang R.H."/>
            <person name="Handsaker R.E."/>
            <person name="Cano L.M."/>
            <person name="Grabherr M."/>
            <person name="Kodira C.D."/>
            <person name="Raffaele S."/>
            <person name="Torto-Alalibo T."/>
            <person name="Bozkurt T.O."/>
            <person name="Ah-Fong A.M."/>
            <person name="Alvarado L."/>
            <person name="Anderson V.L."/>
            <person name="Armstrong M.R."/>
            <person name="Avrova A."/>
            <person name="Baxter L."/>
            <person name="Beynon J."/>
            <person name="Boevink P.C."/>
            <person name="Bollmann S.R."/>
            <person name="Bos J.I."/>
            <person name="Bulone V."/>
            <person name="Cai G."/>
            <person name="Cakir C."/>
            <person name="Carrington J.C."/>
            <person name="Chawner M."/>
            <person name="Conti L."/>
            <person name="Costanzo S."/>
            <person name="Ewan R."/>
            <person name="Fahlgren N."/>
            <person name="Fischbach M.A."/>
            <person name="Fugelstad J."/>
            <person name="Gilroy E.M."/>
            <person name="Gnerre S."/>
            <person name="Green P.J."/>
            <person name="Grenville-Briggs L.J."/>
            <person name="Griffith J."/>
            <person name="Grunwald N.J."/>
            <person name="Horn K."/>
            <person name="Horner N.R."/>
            <person name="Hu C.H."/>
            <person name="Huitema E."/>
            <person name="Jeong D.H."/>
            <person name="Jones A.M."/>
            <person name="Jones J.D."/>
            <person name="Jones R.W."/>
            <person name="Karlsson E.K."/>
            <person name="Kunjeti S.G."/>
            <person name="Lamour K."/>
            <person name="Liu Z."/>
            <person name="Ma L."/>
            <person name="Maclean D."/>
            <person name="Chibucos M.C."/>
            <person name="McDonald H."/>
            <person name="McWalters J."/>
            <person name="Meijer H.J."/>
            <person name="Morgan W."/>
            <person name="Morris P.F."/>
            <person name="Munro C.A."/>
            <person name="O'Neill K."/>
            <person name="Ospina-Giraldo M."/>
            <person name="Pinzon A."/>
            <person name="Pritchard L."/>
            <person name="Ramsahoye B."/>
            <person name="Ren Q."/>
            <person name="Restrepo S."/>
            <person name="Roy S."/>
            <person name="Sadanandom A."/>
            <person name="Savidor A."/>
            <person name="Schornack S."/>
            <person name="Schwartz D.C."/>
            <person name="Schumann U.D."/>
            <person name="Schwessinger B."/>
            <person name="Seyer L."/>
            <person name="Sharpe T."/>
            <person name="Silvar C."/>
            <person name="Song J."/>
            <person name="Studholme D.J."/>
            <person name="Sykes S."/>
            <person name="Thines M."/>
            <person name="van de Vondervoort P.J."/>
            <person name="Phuntumart V."/>
            <person name="Wawra S."/>
            <person name="Weide R."/>
            <person name="Win J."/>
            <person name="Young C."/>
            <person name="Zhou S."/>
            <person name="Fry W."/>
            <person name="Meyers B.C."/>
            <person name="van West P."/>
            <person name="Ristaino J."/>
            <person name="Govers F."/>
            <person name="Birch P.R."/>
            <person name="Whisson S.C."/>
            <person name="Judelson H.S."/>
            <person name="Nusbaum C."/>
        </authorList>
    </citation>
    <scope>NUCLEOTIDE SEQUENCE [LARGE SCALE GENOMIC DNA]</scope>
    <source>
        <strain evidence="2">T30-4</strain>
    </source>
</reference>
<gene>
    <name evidence="1" type="ORF">PITG_00767</name>
</gene>
<dbReference type="OrthoDB" id="128611at2759"/>
<evidence type="ECO:0000313" key="1">
    <source>
        <dbReference type="EMBL" id="EEY58152.1"/>
    </source>
</evidence>
<dbReference type="AlphaFoldDB" id="D0MRN3"/>
<accession>D0MRN3</accession>
<dbReference type="HOGENOM" id="CLU_1681350_0_0_1"/>
<dbReference type="GeneID" id="9472568"/>
<organism evidence="1 2">
    <name type="scientific">Phytophthora infestans (strain T30-4)</name>
    <name type="common">Potato late blight agent</name>
    <dbReference type="NCBI Taxonomy" id="403677"/>
    <lineage>
        <taxon>Eukaryota</taxon>
        <taxon>Sar</taxon>
        <taxon>Stramenopiles</taxon>
        <taxon>Oomycota</taxon>
        <taxon>Peronosporomycetes</taxon>
        <taxon>Peronosporales</taxon>
        <taxon>Peronosporaceae</taxon>
        <taxon>Phytophthora</taxon>
    </lineage>
</organism>
<proteinExistence type="predicted"/>
<dbReference type="KEGG" id="pif:PITG_00767"/>
<protein>
    <submittedName>
        <fullName evidence="1">Uncharacterized protein</fullName>
    </submittedName>
</protein>
<dbReference type="RefSeq" id="XP_002909338.1">
    <property type="nucleotide sequence ID" value="XM_002909292.1"/>
</dbReference>
<dbReference type="OMA" id="THLPPCH"/>
<evidence type="ECO:0000313" key="2">
    <source>
        <dbReference type="Proteomes" id="UP000006643"/>
    </source>
</evidence>
<dbReference type="EMBL" id="DS028118">
    <property type="protein sequence ID" value="EEY58152.1"/>
    <property type="molecule type" value="Genomic_DNA"/>
</dbReference>
<name>D0MRN3_PHYIT</name>
<dbReference type="InParanoid" id="D0MRN3"/>
<sequence length="157" mass="17581">MVCLASIVYHIPFLRTHLPPCHPHFETALFQDAELIKSLMERVHCGFSGPDSKLKATGLPPHVTILSPDIVKDIVHELEDRAIGARTVTYDGLHDALRNCLAGRAAPPTFFWAGKFRRVPPDFVLPECSIAHLWVIWRSVLTCQTETVKSDSVMLDI</sequence>
<keyword evidence="2" id="KW-1185">Reference proteome</keyword>
<dbReference type="Proteomes" id="UP000006643">
    <property type="component" value="Unassembled WGS sequence"/>
</dbReference>
<dbReference type="VEuPathDB" id="FungiDB:PITG_00767"/>